<evidence type="ECO:0000256" key="1">
    <source>
        <dbReference type="SAM" id="MobiDB-lite"/>
    </source>
</evidence>
<sequence>MNRTRIASASFRVRRRARSNITGSTSPSMSTQAAVVYAGPGSRCWAYQTPAWAAVSSSGTVVLRLSSSGQGGDRRAGKRGGPTGRCGQPSIWAISDFGRMSVQFFST</sequence>
<comment type="caution">
    <text evidence="2">The sequence shown here is derived from an EMBL/GenBank/DDBJ whole genome shotgun (WGS) entry which is preliminary data.</text>
</comment>
<feature type="region of interest" description="Disordered" evidence="1">
    <location>
        <begin position="65"/>
        <end position="88"/>
    </location>
</feature>
<protein>
    <submittedName>
        <fullName evidence="2">Uncharacterized protein</fullName>
    </submittedName>
</protein>
<evidence type="ECO:0000313" key="2">
    <source>
        <dbReference type="EMBL" id="GIE02036.1"/>
    </source>
</evidence>
<gene>
    <name evidence="2" type="ORF">Adu01nite_33860</name>
</gene>
<dbReference type="EMBL" id="BOML01000028">
    <property type="protein sequence ID" value="GIE02036.1"/>
    <property type="molecule type" value="Genomic_DNA"/>
</dbReference>
<reference evidence="2 3" key="1">
    <citation type="submission" date="2021-01" db="EMBL/GenBank/DDBJ databases">
        <title>Whole genome shotgun sequence of Actinoplanes durhamensis NBRC 14914.</title>
        <authorList>
            <person name="Komaki H."/>
            <person name="Tamura T."/>
        </authorList>
    </citation>
    <scope>NUCLEOTIDE SEQUENCE [LARGE SCALE GENOMIC DNA]</scope>
    <source>
        <strain evidence="2 3">NBRC 14914</strain>
    </source>
</reference>
<proteinExistence type="predicted"/>
<organism evidence="2 3">
    <name type="scientific">Paractinoplanes durhamensis</name>
    <dbReference type="NCBI Taxonomy" id="113563"/>
    <lineage>
        <taxon>Bacteria</taxon>
        <taxon>Bacillati</taxon>
        <taxon>Actinomycetota</taxon>
        <taxon>Actinomycetes</taxon>
        <taxon>Micromonosporales</taxon>
        <taxon>Micromonosporaceae</taxon>
        <taxon>Paractinoplanes</taxon>
    </lineage>
</organism>
<dbReference type="Proteomes" id="UP000637628">
    <property type="component" value="Unassembled WGS sequence"/>
</dbReference>
<evidence type="ECO:0000313" key="3">
    <source>
        <dbReference type="Proteomes" id="UP000637628"/>
    </source>
</evidence>
<keyword evidence="3" id="KW-1185">Reference proteome</keyword>
<name>A0ABQ3YWS6_9ACTN</name>
<accession>A0ABQ3YWS6</accession>